<dbReference type="AlphaFoldDB" id="A0A0G3EJ57"/>
<dbReference type="GO" id="GO:0046654">
    <property type="term" value="P:tetrahydrofolate biosynthetic process"/>
    <property type="evidence" value="ECO:0007669"/>
    <property type="project" value="UniProtKB-UniRule"/>
</dbReference>
<reference evidence="4" key="1">
    <citation type="submission" date="2015-02" db="EMBL/GenBank/DDBJ databases">
        <title>Description and complete genome sequence of the first cultured representative of the subdivision 5 of the Verrucomicrobia phylum.</title>
        <authorList>
            <person name="Spring S."/>
            <person name="Bunk B."/>
            <person name="Sproer C."/>
            <person name="Klenk H.-P."/>
        </authorList>
    </citation>
    <scope>NUCLEOTIDE SEQUENCE [LARGE SCALE GENOMIC DNA]</scope>
    <source>
        <strain evidence="4">L21-Fru-AB</strain>
    </source>
</reference>
<reference evidence="3 4" key="2">
    <citation type="journal article" date="2016" name="ISME J.">
        <title>Characterization of the first cultured representative of Verrucomicrobia subdivision 5 indicates the proposal of a novel phylum.</title>
        <authorList>
            <person name="Spring S."/>
            <person name="Bunk B."/>
            <person name="Sproer C."/>
            <person name="Schumann P."/>
            <person name="Rohde M."/>
            <person name="Tindall B.J."/>
            <person name="Klenk H.P."/>
        </authorList>
    </citation>
    <scope>NUCLEOTIDE SEQUENCE [LARGE SCALE GENOMIC DNA]</scope>
    <source>
        <strain evidence="3 4">L21-Fru-AB</strain>
    </source>
</reference>
<dbReference type="UniPathway" id="UPA00848">
    <property type="reaction ID" value="UER00151"/>
</dbReference>
<accession>A0A0G3EJ57</accession>
<dbReference type="STRING" id="1307763.L21SP4_02245"/>
<comment type="function">
    <text evidence="2">Converts GTP to 7,8-dihydroneopterin triphosphate.</text>
</comment>
<dbReference type="KEGG" id="vbl:L21SP4_02245"/>
<evidence type="ECO:0000313" key="4">
    <source>
        <dbReference type="Proteomes" id="UP000035268"/>
    </source>
</evidence>
<dbReference type="GO" id="GO:0003934">
    <property type="term" value="F:GTP cyclohydrolase I activity"/>
    <property type="evidence" value="ECO:0007669"/>
    <property type="project" value="UniProtKB-UniRule"/>
</dbReference>
<dbReference type="PANTHER" id="PTHR36445">
    <property type="entry name" value="GTP CYCLOHYDROLASE MPTA"/>
    <property type="match status" value="1"/>
</dbReference>
<sequence>MPISCLSLAFPFMPFPPSWLTSFLSPPFPPFLPLDNRAECVSMGPPIRTAADMKDTQNSPDFRNMPIRKVGIKGLRYPIIVKDRQYESQHTVARVNMYVDLPHHFKGTHMSRFVEILNQYHGRISIHKLEGILRAMIRTLDSRTAHLEIRFPYFIEKQAPVSGAVSLMDYDCAFIASLDTNGEEHPPDLVVEVDVPVCTLCPCSKAISTDGAHNQRSSIRIQIRSQAMVWIEDLIEIAESEASAPLYSLLKREDEKAVTEQAYRNPRFVEDVVRGVGVRLKEDPRIDWYRVESENAESIHNHSAYALVEPEKRR</sequence>
<comment type="similarity">
    <text evidence="2">Belongs to the GTP cyclohydrolase IV family.</text>
</comment>
<dbReference type="PATRIC" id="fig|1609981.3.peg.2337"/>
<evidence type="ECO:0000313" key="3">
    <source>
        <dbReference type="EMBL" id="AKJ65472.1"/>
    </source>
</evidence>
<name>A0A0G3EJ57_9BACT</name>
<protein>
    <recommendedName>
        <fullName evidence="2">GTP cyclohydrolase FolE2</fullName>
        <ecNumber evidence="2">3.5.4.16</ecNumber>
    </recommendedName>
</protein>
<proteinExistence type="inferred from homology"/>
<comment type="catalytic activity">
    <reaction evidence="2">
        <text>GTP + H2O = 7,8-dihydroneopterin 3'-triphosphate + formate + H(+)</text>
        <dbReference type="Rhea" id="RHEA:17473"/>
        <dbReference type="ChEBI" id="CHEBI:15377"/>
        <dbReference type="ChEBI" id="CHEBI:15378"/>
        <dbReference type="ChEBI" id="CHEBI:15740"/>
        <dbReference type="ChEBI" id="CHEBI:37565"/>
        <dbReference type="ChEBI" id="CHEBI:58462"/>
        <dbReference type="EC" id="3.5.4.16"/>
    </reaction>
</comment>
<dbReference type="EC" id="3.5.4.16" evidence="2"/>
<dbReference type="Pfam" id="PF02649">
    <property type="entry name" value="GCHY-1"/>
    <property type="match status" value="1"/>
</dbReference>
<evidence type="ECO:0000256" key="1">
    <source>
        <dbReference type="ARBA" id="ARBA00022801"/>
    </source>
</evidence>
<evidence type="ECO:0000256" key="2">
    <source>
        <dbReference type="HAMAP-Rule" id="MF_01527"/>
    </source>
</evidence>
<dbReference type="PANTHER" id="PTHR36445:SF1">
    <property type="entry name" value="GTP CYCLOHYDROLASE MPTA"/>
    <property type="match status" value="1"/>
</dbReference>
<keyword evidence="1 2" id="KW-0378">Hydrolase</keyword>
<dbReference type="NCBIfam" id="NF010200">
    <property type="entry name" value="PRK13674.1-1"/>
    <property type="match status" value="1"/>
</dbReference>
<dbReference type="EMBL" id="CP010904">
    <property type="protein sequence ID" value="AKJ65472.1"/>
    <property type="molecule type" value="Genomic_DNA"/>
</dbReference>
<comment type="pathway">
    <text evidence="2">Cofactor biosynthesis; 7,8-dihydroneopterin triphosphate biosynthesis; 7,8-dihydroneopterin triphosphate from GTP: step 1/1.</text>
</comment>
<keyword evidence="4" id="KW-1185">Reference proteome</keyword>
<dbReference type="HAMAP" id="MF_01527_B">
    <property type="entry name" value="GTP_cyclohydrol_B"/>
    <property type="match status" value="1"/>
</dbReference>
<dbReference type="InterPro" id="IPR003801">
    <property type="entry name" value="GTP_cyclohydrolase_FolE2/MptA"/>
</dbReference>
<organism evidence="3 4">
    <name type="scientific">Kiritimatiella glycovorans</name>
    <dbReference type="NCBI Taxonomy" id="1307763"/>
    <lineage>
        <taxon>Bacteria</taxon>
        <taxon>Pseudomonadati</taxon>
        <taxon>Kiritimatiellota</taxon>
        <taxon>Kiritimatiellia</taxon>
        <taxon>Kiritimatiellales</taxon>
        <taxon>Kiritimatiellaceae</taxon>
        <taxon>Kiritimatiella</taxon>
    </lineage>
</organism>
<feature type="site" description="May be catalytically important" evidence="2">
    <location>
        <position position="201"/>
    </location>
</feature>
<dbReference type="Gene3D" id="3.10.270.10">
    <property type="entry name" value="Urate Oxidase"/>
    <property type="match status" value="1"/>
</dbReference>
<gene>
    <name evidence="2 3" type="primary">folE2</name>
    <name evidence="3" type="ORF">L21SP4_02245</name>
</gene>
<dbReference type="Proteomes" id="UP000035268">
    <property type="component" value="Chromosome"/>
</dbReference>
<dbReference type="InterPro" id="IPR022838">
    <property type="entry name" value="GTP_cyclohydrolase_FolE2"/>
</dbReference>